<evidence type="ECO:0000313" key="2">
    <source>
        <dbReference type="EMBL" id="ARF14768.1"/>
    </source>
</evidence>
<keyword evidence="1" id="KW-0472">Membrane</keyword>
<keyword evidence="1" id="KW-1133">Transmembrane helix</keyword>
<dbReference type="Proteomes" id="UP000192486">
    <property type="component" value="Chromosome"/>
</dbReference>
<organism evidence="2 3">
    <name type="scientific">Sporosarcina ureae</name>
    <dbReference type="NCBI Taxonomy" id="1571"/>
    <lineage>
        <taxon>Bacteria</taxon>
        <taxon>Bacillati</taxon>
        <taxon>Bacillota</taxon>
        <taxon>Bacilli</taxon>
        <taxon>Bacillales</taxon>
        <taxon>Caryophanaceae</taxon>
        <taxon>Sporosarcina</taxon>
    </lineage>
</organism>
<keyword evidence="1" id="KW-0812">Transmembrane</keyword>
<protein>
    <recommendedName>
        <fullName evidence="4">DUF4352 domain-containing protein</fullName>
    </recommendedName>
</protein>
<evidence type="ECO:0000313" key="3">
    <source>
        <dbReference type="Proteomes" id="UP000192486"/>
    </source>
</evidence>
<gene>
    <name evidence="2" type="ORF">SporoS204_11775</name>
</gene>
<sequence>MTERKKDRSYQKDNRIQPRRKKQSIVIWSVVATATVMFLLLVLPLLQESNTENEKVIPAVGLYEDLENLQLKVLQEKPLEDGEIEYLIEINNDTNRVIHQPTLIFSFEVKLEKGWAENPFKYSTDLGLEIEPGQKMKVPLAVNVSLLNKETIDTNHVMLELKGYLDELELENLFHTGQSISNVEGDRQWKKL</sequence>
<accession>A0ABM6JXN6</accession>
<dbReference type="EMBL" id="CP015108">
    <property type="protein sequence ID" value="ARF14768.1"/>
    <property type="molecule type" value="Genomic_DNA"/>
</dbReference>
<reference evidence="2 3" key="1">
    <citation type="submission" date="2016-04" db="EMBL/GenBank/DDBJ databases">
        <title>Comparative Genomics and Epigenetics of Sporosarcina ureae.</title>
        <authorList>
            <person name="Oliver A.S."/>
            <person name="Cooper K.K."/>
        </authorList>
    </citation>
    <scope>NUCLEOTIDE SEQUENCE [LARGE SCALE GENOMIC DNA]</scope>
    <source>
        <strain evidence="2 3">S204</strain>
    </source>
</reference>
<proteinExistence type="predicted"/>
<evidence type="ECO:0000256" key="1">
    <source>
        <dbReference type="SAM" id="Phobius"/>
    </source>
</evidence>
<dbReference type="RefSeq" id="WP_029053537.1">
    <property type="nucleotide sequence ID" value="NZ_CP015108.1"/>
</dbReference>
<name>A0ABM6JXN6_SPOUR</name>
<evidence type="ECO:0008006" key="4">
    <source>
        <dbReference type="Google" id="ProtNLM"/>
    </source>
</evidence>
<feature type="transmembrane region" description="Helical" evidence="1">
    <location>
        <begin position="25"/>
        <end position="46"/>
    </location>
</feature>
<keyword evidence="3" id="KW-1185">Reference proteome</keyword>